<dbReference type="Pfam" id="PF13365">
    <property type="entry name" value="Trypsin_2"/>
    <property type="match status" value="1"/>
</dbReference>
<name>A0A387HIQ6_9ACTN</name>
<accession>A0A387HIQ6</accession>
<dbReference type="RefSeq" id="WP_120721632.1">
    <property type="nucleotide sequence ID" value="NZ_CP032698.1"/>
</dbReference>
<keyword evidence="4" id="KW-1185">Reference proteome</keyword>
<evidence type="ECO:0000313" key="3">
    <source>
        <dbReference type="EMBL" id="AYG80730.1"/>
    </source>
</evidence>
<dbReference type="Gene3D" id="2.40.10.120">
    <property type="match status" value="1"/>
</dbReference>
<dbReference type="AlphaFoldDB" id="A0A387HIQ6"/>
<dbReference type="Proteomes" id="UP000271554">
    <property type="component" value="Chromosome"/>
</dbReference>
<dbReference type="Gene3D" id="3.40.50.300">
    <property type="entry name" value="P-loop containing nucleotide triphosphate hydrolases"/>
    <property type="match status" value="1"/>
</dbReference>
<sequence>MRDEPVADGPGLDPHRIAEIIVETGSGRRRGSGYRVCARAVLTAAHVVADATAVVVRCDADRDGEWSAPATVTWADRHSDLAVLSVVPPPDAPAVVEPARFGRIADDRHGVIDVYAAGFPLWKRRTRREGTFRELHQADGTVAALSNLRTGTLEMTVAPAGADPDPGASPWAGMSGAAVWAGHLIIGVVAEHHRSEGPGRLTAVRLDHALRGLGADERGELARLLRLPGPGPLPLEGPGEPPGARVPGARAPDLRVVGVPVAYGIELFKNRTSERDAVARHLSDPAIRMVTITGPRGIGKSALAAKVMDLLDRGSWPGTVQGPVPSGLVNLSTRTSGISLERLYFDCARLLGPECLARLRDVWTAGGTAQDRLAELHAALGERLVVVLMDNLEDLLDDDGSIADEELAVILDWLFRVRSTPRLLVTSQVPVRLAPELRRFAAHVELSEGLGPAEAAALLRELDRDGSLGMAQLSDDELLHAAVHVHGVPRALELLIGALADDTVLLPSLQDVLKDFTRRHDVVADLAQDRYKRLDARAHAVLGVLAALRTPVGQHDVEEILAGLDPELPAAPVLISLVRRHLVSVDRAHRTFALHPLDAEIAYGRMPRNGPHRRQAVERQIASWYERRTRPRGEWRTLEDIEPNRRRFHHLLRAGDHDDAARALCEISEWLVWHGSVLAAVTMHLAVEEHIQDERVRLAHTVAYGHARLSAGPIEQAVHLFAEAVSLAERLGDRPALQNALFGLGDAHRQLGDQGATVAPLTRAAELARELGDPEREVHALLSLSLAHSYLGDGESALTVADRLTQLADTEGDLLTIARAGNARTIALLTLGRWQETAEAGAATARAYRAAASQEAIAYALNAQGLALLALDAPARAATVLEEARHEASLMENPRAEGVCLLNLAWAYWCDGRTEESAATADRASAALDIAGAAQADAARALSRAARDLSSSPRAAAEALTRAAAALDGNAEVIRPSWVRKRAERVGE</sequence>
<protein>
    <recommendedName>
        <fullName evidence="2">AAA+ ATPase domain-containing protein</fullName>
    </recommendedName>
</protein>
<dbReference type="SMART" id="SM00382">
    <property type="entry name" value="AAA"/>
    <property type="match status" value="1"/>
</dbReference>
<evidence type="ECO:0000313" key="4">
    <source>
        <dbReference type="Proteomes" id="UP000271554"/>
    </source>
</evidence>
<dbReference type="Gene3D" id="1.25.40.10">
    <property type="entry name" value="Tetratricopeptide repeat domain"/>
    <property type="match status" value="1"/>
</dbReference>
<dbReference type="SUPFAM" id="SSF52540">
    <property type="entry name" value="P-loop containing nucleoside triphosphate hydrolases"/>
    <property type="match status" value="1"/>
</dbReference>
<dbReference type="OrthoDB" id="3440566at2"/>
<feature type="domain" description="AAA+ ATPase" evidence="2">
    <location>
        <begin position="286"/>
        <end position="450"/>
    </location>
</feature>
<gene>
    <name evidence="3" type="ORF">DWB77_02868</name>
</gene>
<dbReference type="InterPro" id="IPR027417">
    <property type="entry name" value="P-loop_NTPase"/>
</dbReference>
<organism evidence="3 4">
    <name type="scientific">Streptomyces hundungensis</name>
    <dbReference type="NCBI Taxonomy" id="1077946"/>
    <lineage>
        <taxon>Bacteria</taxon>
        <taxon>Bacillati</taxon>
        <taxon>Actinomycetota</taxon>
        <taxon>Actinomycetes</taxon>
        <taxon>Kitasatosporales</taxon>
        <taxon>Streptomycetaceae</taxon>
        <taxon>Streptomyces</taxon>
    </lineage>
</organism>
<evidence type="ECO:0000256" key="1">
    <source>
        <dbReference type="SAM" id="MobiDB-lite"/>
    </source>
</evidence>
<reference evidence="3 4" key="1">
    <citation type="submission" date="2018-10" db="EMBL/GenBank/DDBJ databases">
        <title>Relationship between Morphology and Antimicrobial Activity in Streptomyces.</title>
        <authorList>
            <person name="Kang H.J."/>
            <person name="Kim S.B."/>
        </authorList>
    </citation>
    <scope>NUCLEOTIDE SEQUENCE [LARGE SCALE GENOMIC DNA]</scope>
    <source>
        <strain evidence="3 4">BH38</strain>
    </source>
</reference>
<feature type="region of interest" description="Disordered" evidence="1">
    <location>
        <begin position="230"/>
        <end position="249"/>
    </location>
</feature>
<dbReference type="InterPro" id="IPR011990">
    <property type="entry name" value="TPR-like_helical_dom_sf"/>
</dbReference>
<feature type="compositionally biased region" description="Pro residues" evidence="1">
    <location>
        <begin position="230"/>
        <end position="241"/>
    </location>
</feature>
<evidence type="ECO:0000259" key="2">
    <source>
        <dbReference type="SMART" id="SM00382"/>
    </source>
</evidence>
<proteinExistence type="predicted"/>
<dbReference type="KEGG" id="shun:DWB77_02868"/>
<dbReference type="SUPFAM" id="SSF50494">
    <property type="entry name" value="Trypsin-like serine proteases"/>
    <property type="match status" value="1"/>
</dbReference>
<dbReference type="InterPro" id="IPR003593">
    <property type="entry name" value="AAA+_ATPase"/>
</dbReference>
<dbReference type="EMBL" id="CP032698">
    <property type="protein sequence ID" value="AYG80730.1"/>
    <property type="molecule type" value="Genomic_DNA"/>
</dbReference>
<dbReference type="SUPFAM" id="SSF48452">
    <property type="entry name" value="TPR-like"/>
    <property type="match status" value="1"/>
</dbReference>
<dbReference type="InterPro" id="IPR009003">
    <property type="entry name" value="Peptidase_S1_PA"/>
</dbReference>